<proteinExistence type="predicted"/>
<dbReference type="Proteomes" id="UP001177021">
    <property type="component" value="Unassembled WGS sequence"/>
</dbReference>
<keyword evidence="2" id="KW-1185">Reference proteome</keyword>
<comment type="caution">
    <text evidence="1">The sequence shown here is derived from an EMBL/GenBank/DDBJ whole genome shotgun (WGS) entry which is preliminary data.</text>
</comment>
<reference evidence="1" key="1">
    <citation type="submission" date="2023-10" db="EMBL/GenBank/DDBJ databases">
        <authorList>
            <person name="Rodriguez Cubillos JULIANA M."/>
            <person name="De Vega J."/>
        </authorList>
    </citation>
    <scope>NUCLEOTIDE SEQUENCE</scope>
</reference>
<name>A0ACB0KDK7_TRIPR</name>
<protein>
    <submittedName>
        <fullName evidence="1">Uncharacterized protein</fullName>
    </submittedName>
</protein>
<dbReference type="EMBL" id="CASHSV030000206">
    <property type="protein sequence ID" value="CAJ2654597.1"/>
    <property type="molecule type" value="Genomic_DNA"/>
</dbReference>
<sequence>MPNVNNNRTSPVENHRRGKLPEKSSSFYGQNSATAAGVKLRRPKTMPELGPDRKRAAMTTTAAEIFPKQPPKFLLKVMMIGSLGPVQVLMTPESTVGDLITAAVRLYVKEGRRPILPSDEASYFDLHYSQFSLESLDRNEKLREIGSRNFFICPKNNIGESDGVDDSVTVSFGSCSTQAEKPCKGFGWLSKVYSFML</sequence>
<accession>A0ACB0KDK7</accession>
<evidence type="ECO:0000313" key="2">
    <source>
        <dbReference type="Proteomes" id="UP001177021"/>
    </source>
</evidence>
<evidence type="ECO:0000313" key="1">
    <source>
        <dbReference type="EMBL" id="CAJ2654597.1"/>
    </source>
</evidence>
<gene>
    <name evidence="1" type="ORF">MILVUS5_LOCUS21707</name>
</gene>
<organism evidence="1 2">
    <name type="scientific">Trifolium pratense</name>
    <name type="common">Red clover</name>
    <dbReference type="NCBI Taxonomy" id="57577"/>
    <lineage>
        <taxon>Eukaryota</taxon>
        <taxon>Viridiplantae</taxon>
        <taxon>Streptophyta</taxon>
        <taxon>Embryophyta</taxon>
        <taxon>Tracheophyta</taxon>
        <taxon>Spermatophyta</taxon>
        <taxon>Magnoliopsida</taxon>
        <taxon>eudicotyledons</taxon>
        <taxon>Gunneridae</taxon>
        <taxon>Pentapetalae</taxon>
        <taxon>rosids</taxon>
        <taxon>fabids</taxon>
        <taxon>Fabales</taxon>
        <taxon>Fabaceae</taxon>
        <taxon>Papilionoideae</taxon>
        <taxon>50 kb inversion clade</taxon>
        <taxon>NPAAA clade</taxon>
        <taxon>Hologalegina</taxon>
        <taxon>IRL clade</taxon>
        <taxon>Trifolieae</taxon>
        <taxon>Trifolium</taxon>
    </lineage>
</organism>